<dbReference type="SUPFAM" id="SSF53474">
    <property type="entry name" value="alpha/beta-Hydrolases"/>
    <property type="match status" value="1"/>
</dbReference>
<dbReference type="InterPro" id="IPR029058">
    <property type="entry name" value="AB_hydrolase_fold"/>
</dbReference>
<feature type="domain" description="Alpha/beta hydrolase fold-3" evidence="4">
    <location>
        <begin position="70"/>
        <end position="204"/>
    </location>
</feature>
<reference evidence="5 6" key="1">
    <citation type="journal article" date="2018" name="PLoS Genet.">
        <title>Population sequencing reveals clonal diversity and ancestral inbreeding in the grapevine cultivar Chardonnay.</title>
        <authorList>
            <person name="Roach M.J."/>
            <person name="Johnson D.L."/>
            <person name="Bohlmann J."/>
            <person name="van Vuuren H.J."/>
            <person name="Jones S.J."/>
            <person name="Pretorius I.S."/>
            <person name="Schmidt S.A."/>
            <person name="Borneman A.R."/>
        </authorList>
    </citation>
    <scope>NUCLEOTIDE SEQUENCE [LARGE SCALE GENOMIC DNA]</scope>
    <source>
        <strain evidence="6">cv. Chardonnay</strain>
        <tissue evidence="5">Leaf</tissue>
    </source>
</reference>
<dbReference type="GO" id="GO:0016787">
    <property type="term" value="F:hydrolase activity"/>
    <property type="evidence" value="ECO:0007669"/>
    <property type="project" value="InterPro"/>
</dbReference>
<evidence type="ECO:0000259" key="4">
    <source>
        <dbReference type="Pfam" id="PF07859"/>
    </source>
</evidence>
<evidence type="ECO:0000313" key="5">
    <source>
        <dbReference type="EMBL" id="RVW54065.1"/>
    </source>
</evidence>
<feature type="compositionally biased region" description="Polar residues" evidence="3">
    <location>
        <begin position="27"/>
        <end position="38"/>
    </location>
</feature>
<dbReference type="InterPro" id="IPR050466">
    <property type="entry name" value="Carboxylest/Gibb_receptor"/>
</dbReference>
<comment type="similarity">
    <text evidence="1">Belongs to the 'GDXG' lipolytic enzyme family.</text>
</comment>
<evidence type="ECO:0000256" key="1">
    <source>
        <dbReference type="ARBA" id="ARBA00010515"/>
    </source>
</evidence>
<evidence type="ECO:0000256" key="2">
    <source>
        <dbReference type="PROSITE-ProRule" id="PRU10038"/>
    </source>
</evidence>
<comment type="caution">
    <text evidence="5">The sequence shown here is derived from an EMBL/GenBank/DDBJ whole genome shotgun (WGS) entry which is preliminary data.</text>
</comment>
<accession>A0A438F284</accession>
<evidence type="ECO:0000313" key="6">
    <source>
        <dbReference type="Proteomes" id="UP000288805"/>
    </source>
</evidence>
<protein>
    <submittedName>
        <fullName evidence="5">Putative carboxylesterase 17</fullName>
    </submittedName>
</protein>
<dbReference type="EMBL" id="QGNW01001134">
    <property type="protein sequence ID" value="RVW54065.1"/>
    <property type="molecule type" value="Genomic_DNA"/>
</dbReference>
<organism evidence="5 6">
    <name type="scientific">Vitis vinifera</name>
    <name type="common">Grape</name>
    <dbReference type="NCBI Taxonomy" id="29760"/>
    <lineage>
        <taxon>Eukaryota</taxon>
        <taxon>Viridiplantae</taxon>
        <taxon>Streptophyta</taxon>
        <taxon>Embryophyta</taxon>
        <taxon>Tracheophyta</taxon>
        <taxon>Spermatophyta</taxon>
        <taxon>Magnoliopsida</taxon>
        <taxon>eudicotyledons</taxon>
        <taxon>Gunneridae</taxon>
        <taxon>Pentapetalae</taxon>
        <taxon>rosids</taxon>
        <taxon>Vitales</taxon>
        <taxon>Vitaceae</taxon>
        <taxon>Viteae</taxon>
        <taxon>Vitis</taxon>
    </lineage>
</organism>
<dbReference type="PROSITE" id="PS01174">
    <property type="entry name" value="LIPASE_GDXG_SER"/>
    <property type="match status" value="1"/>
</dbReference>
<feature type="active site" evidence="2">
    <location>
        <position position="154"/>
    </location>
</feature>
<evidence type="ECO:0000256" key="3">
    <source>
        <dbReference type="SAM" id="MobiDB-lite"/>
    </source>
</evidence>
<sequence length="282" mass="31289">MSMVAEEPGLIQIFSDGSVKRPERETSPASEDSSSTGYKSKDVIIDSTKPISGRIFVPDTPASSSLLPVLVYFHGGGFCIGTATWLGYHTFLGDFAVAAQSIVLSVDYRLAPEHRLPTAYDDCYCSLEWLSKQVSSEPWLQRADLSRVFLSGDSAGGNIAHNIAIRAIQKGCDEVKIKGVLPIHPYFGSEERIDKEKASESAKDAELSREEWGRFPAVVVYVAGLDFFKERGVMYAGFLEKRGVEVKLVEAEGEQHVYHMFHPKSEATRLLQKKMSEFIHSF</sequence>
<dbReference type="PANTHER" id="PTHR23024:SF635">
    <property type="entry name" value="OS07G0162700 PROTEIN"/>
    <property type="match status" value="1"/>
</dbReference>
<dbReference type="InterPro" id="IPR013094">
    <property type="entry name" value="AB_hydrolase_3"/>
</dbReference>
<name>A0A438F284_VITVI</name>
<dbReference type="InterPro" id="IPR033140">
    <property type="entry name" value="Lipase_GDXG_put_SER_AS"/>
</dbReference>
<proteinExistence type="inferred from homology"/>
<dbReference type="Proteomes" id="UP000288805">
    <property type="component" value="Unassembled WGS sequence"/>
</dbReference>
<dbReference type="Gene3D" id="3.40.50.1820">
    <property type="entry name" value="alpha/beta hydrolase"/>
    <property type="match status" value="1"/>
</dbReference>
<dbReference type="PANTHER" id="PTHR23024">
    <property type="entry name" value="ARYLACETAMIDE DEACETYLASE"/>
    <property type="match status" value="1"/>
</dbReference>
<gene>
    <name evidence="5" type="primary">CXE17_10</name>
    <name evidence="5" type="ORF">CK203_080391</name>
</gene>
<feature type="domain" description="Alpha/beta hydrolase fold-3" evidence="4">
    <location>
        <begin position="209"/>
        <end position="260"/>
    </location>
</feature>
<dbReference type="Pfam" id="PF07859">
    <property type="entry name" value="Abhydrolase_3"/>
    <property type="match status" value="2"/>
</dbReference>
<dbReference type="AlphaFoldDB" id="A0A438F284"/>
<feature type="region of interest" description="Disordered" evidence="3">
    <location>
        <begin position="16"/>
        <end position="38"/>
    </location>
</feature>